<keyword evidence="3" id="KW-1185">Reference proteome</keyword>
<accession>A0A9W9WBI4</accession>
<feature type="compositionally biased region" description="Polar residues" evidence="1">
    <location>
        <begin position="254"/>
        <end position="263"/>
    </location>
</feature>
<evidence type="ECO:0000313" key="3">
    <source>
        <dbReference type="Proteomes" id="UP001147747"/>
    </source>
</evidence>
<gene>
    <name evidence="2" type="ORF">N7509_000834</name>
</gene>
<sequence length="263" mass="29412">MYKGKGSAADGTLAPAEVADRFNFVSPRTAFVVWCSWGFDVDCCLIKITRSWANYNTIVDAQQTVIMLKIFLDIYKHPDERKIFKNLDTHGFDTLFLDRFIASFPGHFVSALADSFSVYNESVTIIFQRTNSNVRNVEAAFMQATGIVSPTAWTNCLEGKGMFNQCITLPTTSGTRECANCHLHHKAALCSFNKDTTATTQEDPNLAPRRSDKGIQRKFDGQGRAARETDSYARVTQSCSPRRDDDLLRAVRGNASNDTVRPR</sequence>
<comment type="caution">
    <text evidence="2">The sequence shown here is derived from an EMBL/GenBank/DDBJ whole genome shotgun (WGS) entry which is preliminary data.</text>
</comment>
<dbReference type="RefSeq" id="XP_056494053.1">
    <property type="nucleotide sequence ID" value="XM_056625471.1"/>
</dbReference>
<dbReference type="GeneID" id="81364451"/>
<feature type="region of interest" description="Disordered" evidence="1">
    <location>
        <begin position="198"/>
        <end position="263"/>
    </location>
</feature>
<feature type="compositionally biased region" description="Basic and acidic residues" evidence="1">
    <location>
        <begin position="209"/>
        <end position="231"/>
    </location>
</feature>
<reference evidence="2" key="1">
    <citation type="submission" date="2022-12" db="EMBL/GenBank/DDBJ databases">
        <authorList>
            <person name="Petersen C."/>
        </authorList>
    </citation>
    <scope>NUCLEOTIDE SEQUENCE</scope>
    <source>
        <strain evidence="2">IBT 29677</strain>
    </source>
</reference>
<dbReference type="OrthoDB" id="4367819at2759"/>
<dbReference type="InterPro" id="IPR022190">
    <property type="entry name" value="DUF3716"/>
</dbReference>
<proteinExistence type="predicted"/>
<dbReference type="Pfam" id="PF12511">
    <property type="entry name" value="DUF3716"/>
    <property type="match status" value="1"/>
</dbReference>
<dbReference type="AlphaFoldDB" id="A0A9W9WBI4"/>
<organism evidence="2 3">
    <name type="scientific">Penicillium cosmopolitanum</name>
    <dbReference type="NCBI Taxonomy" id="1131564"/>
    <lineage>
        <taxon>Eukaryota</taxon>
        <taxon>Fungi</taxon>
        <taxon>Dikarya</taxon>
        <taxon>Ascomycota</taxon>
        <taxon>Pezizomycotina</taxon>
        <taxon>Eurotiomycetes</taxon>
        <taxon>Eurotiomycetidae</taxon>
        <taxon>Eurotiales</taxon>
        <taxon>Aspergillaceae</taxon>
        <taxon>Penicillium</taxon>
    </lineage>
</organism>
<dbReference type="Proteomes" id="UP001147747">
    <property type="component" value="Unassembled WGS sequence"/>
</dbReference>
<evidence type="ECO:0000313" key="2">
    <source>
        <dbReference type="EMBL" id="KAJ5414207.1"/>
    </source>
</evidence>
<protein>
    <submittedName>
        <fullName evidence="2">Uncharacterized protein</fullName>
    </submittedName>
</protein>
<reference evidence="2" key="2">
    <citation type="journal article" date="2023" name="IMA Fungus">
        <title>Comparative genomic study of the Penicillium genus elucidates a diverse pangenome and 15 lateral gene transfer events.</title>
        <authorList>
            <person name="Petersen C."/>
            <person name="Sorensen T."/>
            <person name="Nielsen M.R."/>
            <person name="Sondergaard T.E."/>
            <person name="Sorensen J.L."/>
            <person name="Fitzpatrick D.A."/>
            <person name="Frisvad J.C."/>
            <person name="Nielsen K.L."/>
        </authorList>
    </citation>
    <scope>NUCLEOTIDE SEQUENCE</scope>
    <source>
        <strain evidence="2">IBT 29677</strain>
    </source>
</reference>
<name>A0A9W9WBI4_9EURO</name>
<dbReference type="EMBL" id="JAPZBU010000003">
    <property type="protein sequence ID" value="KAJ5414207.1"/>
    <property type="molecule type" value="Genomic_DNA"/>
</dbReference>
<evidence type="ECO:0000256" key="1">
    <source>
        <dbReference type="SAM" id="MobiDB-lite"/>
    </source>
</evidence>